<reference evidence="3" key="3">
    <citation type="submission" date="2019-06" db="EMBL/GenBank/DDBJ databases">
        <authorList>
            <person name="Bisanz J.E."/>
            <person name="Turnbaugh P.J."/>
        </authorList>
    </citation>
    <scope>NUCLEOTIDE SEQUENCE</scope>
    <source>
        <strain evidence="3">SECO-MT75m2</strain>
    </source>
</reference>
<sequence length="118" mass="12734">MRIAVASEGLAVSPYFGHCASFTCYRIERGIIVECQNMPNPHQTPARIAAVLRELDVTAVITGIIERDAVEALQAADIEVVSNRAGSARDAAEAYLAHTLIGTDEWHNDEEVLGAIES</sequence>
<name>A0A369MKV9_EGGLN</name>
<dbReference type="PANTHER" id="PTHR42983:SF1">
    <property type="entry name" value="IRON-MOLYBDENUM PROTEIN"/>
    <property type="match status" value="1"/>
</dbReference>
<evidence type="ECO:0000259" key="1">
    <source>
        <dbReference type="Pfam" id="PF02579"/>
    </source>
</evidence>
<gene>
    <name evidence="2" type="ORF">C1875_00320</name>
    <name evidence="3" type="ORF">FIC87_03410</name>
</gene>
<dbReference type="SUPFAM" id="SSF53146">
    <property type="entry name" value="Nitrogenase accessory factor-like"/>
    <property type="match status" value="1"/>
</dbReference>
<organism evidence="2 4">
    <name type="scientific">Eggerthella lenta</name>
    <name type="common">Eubacterium lentum</name>
    <dbReference type="NCBI Taxonomy" id="84112"/>
    <lineage>
        <taxon>Bacteria</taxon>
        <taxon>Bacillati</taxon>
        <taxon>Actinomycetota</taxon>
        <taxon>Coriobacteriia</taxon>
        <taxon>Eggerthellales</taxon>
        <taxon>Eggerthellaceae</taxon>
        <taxon>Eggerthella</taxon>
    </lineage>
</organism>
<dbReference type="Gene3D" id="3.30.420.130">
    <property type="entry name" value="Dinitrogenase iron-molybdenum cofactor biosynthesis domain"/>
    <property type="match status" value="1"/>
</dbReference>
<feature type="domain" description="Dinitrogenase iron-molybdenum cofactor biosynthesis" evidence="1">
    <location>
        <begin position="10"/>
        <end position="96"/>
    </location>
</feature>
<dbReference type="EMBL" id="VEVP01000005">
    <property type="protein sequence ID" value="TNU94071.1"/>
    <property type="molecule type" value="Genomic_DNA"/>
</dbReference>
<protein>
    <submittedName>
        <fullName evidence="2">Dinitrogenase iron-molybdenum cofactor biosynthesis protein</fullName>
    </submittedName>
</protein>
<dbReference type="InterPro" id="IPR003731">
    <property type="entry name" value="Di-Nase_FeMo-co_biosynth"/>
</dbReference>
<evidence type="ECO:0000313" key="3">
    <source>
        <dbReference type="EMBL" id="TNU94071.1"/>
    </source>
</evidence>
<evidence type="ECO:0000313" key="2">
    <source>
        <dbReference type="EMBL" id="RDB73336.1"/>
    </source>
</evidence>
<dbReference type="RefSeq" id="WP_114532275.1">
    <property type="nucleotide sequence ID" value="NZ_AP031442.1"/>
</dbReference>
<dbReference type="EMBL" id="PPTU01000001">
    <property type="protein sequence ID" value="RDB73336.1"/>
    <property type="molecule type" value="Genomic_DNA"/>
</dbReference>
<reference evidence="2 4" key="2">
    <citation type="journal article" date="2018" name="Elife">
        <title>Discovery and characterization of a prevalent human gut bacterial enzyme sufficient for the inactivation of a family of plant toxins.</title>
        <authorList>
            <person name="Koppel N."/>
            <person name="Bisanz J.E."/>
            <person name="Pandelia M.E."/>
            <person name="Turnbaugh P.J."/>
            <person name="Balskus E.P."/>
        </authorList>
    </citation>
    <scope>NUCLEOTIDE SEQUENCE [LARGE SCALE GENOMIC DNA]</scope>
    <source>
        <strain evidence="2 4">W1 BHI 6</strain>
    </source>
</reference>
<dbReference type="Pfam" id="PF02579">
    <property type="entry name" value="Nitro_FeMo-Co"/>
    <property type="match status" value="1"/>
</dbReference>
<dbReference type="Proteomes" id="UP000312594">
    <property type="component" value="Unassembled WGS sequence"/>
</dbReference>
<dbReference type="PANTHER" id="PTHR42983">
    <property type="entry name" value="DINITROGENASE IRON-MOLYBDENUM COFACTOR PROTEIN-RELATED"/>
    <property type="match status" value="1"/>
</dbReference>
<dbReference type="AlphaFoldDB" id="A0A369MKV9"/>
<reference evidence="3 5" key="1">
    <citation type="journal article" date="2005" name="Appl. Environ. Microbiol.">
        <title>Intestinal bacterial communities that produce active estrogen-like compounds enterodiol and enterolactone in humans.</title>
        <authorList>
            <person name="Clavel T."/>
            <person name="Henderson G."/>
            <person name="Alpert C.A."/>
            <person name="Philippe C."/>
            <person name="Rigottier-Gois L."/>
            <person name="Dore J."/>
            <person name="Blaut M."/>
        </authorList>
    </citation>
    <scope>NUCLEOTIDE SEQUENCE [LARGE SCALE GENOMIC DNA]</scope>
    <source>
        <strain evidence="3 5">SECO-MT75m2</strain>
    </source>
</reference>
<dbReference type="InterPro" id="IPR036105">
    <property type="entry name" value="DiNase_FeMo-co_biosyn_sf"/>
</dbReference>
<evidence type="ECO:0000313" key="4">
    <source>
        <dbReference type="Proteomes" id="UP000253970"/>
    </source>
</evidence>
<evidence type="ECO:0000313" key="5">
    <source>
        <dbReference type="Proteomes" id="UP000312594"/>
    </source>
</evidence>
<proteinExistence type="predicted"/>
<dbReference type="Proteomes" id="UP000253970">
    <property type="component" value="Unassembled WGS sequence"/>
</dbReference>
<accession>A0A369MKV9</accession>
<comment type="caution">
    <text evidence="2">The sequence shown here is derived from an EMBL/GenBank/DDBJ whole genome shotgun (WGS) entry which is preliminary data.</text>
</comment>